<dbReference type="Gene3D" id="2.60.40.10">
    <property type="entry name" value="Immunoglobulins"/>
    <property type="match status" value="1"/>
</dbReference>
<evidence type="ECO:0000313" key="4">
    <source>
        <dbReference type="Proteomes" id="UP000254808"/>
    </source>
</evidence>
<feature type="signal peptide" evidence="2">
    <location>
        <begin position="1"/>
        <end position="26"/>
    </location>
</feature>
<keyword evidence="4" id="KW-1185">Reference proteome</keyword>
<evidence type="ECO:0000256" key="1">
    <source>
        <dbReference type="SAM" id="MobiDB-lite"/>
    </source>
</evidence>
<dbReference type="KEGG" id="cprv:CYPRO_2512"/>
<reference evidence="3 4" key="1">
    <citation type="submission" date="2018-03" db="EMBL/GenBank/DDBJ databases">
        <title>Phenotypic and genomic properties of Cyclonatronum proteinivorum gen. nov., sp. nov., a haloalkaliphilic bacteroidete from soda lakes possessing Na+-translocating rhodopsin.</title>
        <authorList>
            <person name="Toshchakov S.V."/>
            <person name="Korzhenkov A."/>
            <person name="Samarov N.I."/>
            <person name="Kublanov I.V."/>
            <person name="Muntyan M.S."/>
            <person name="Sorokin D.Y."/>
        </authorList>
    </citation>
    <scope>NUCLEOTIDE SEQUENCE [LARGE SCALE GENOMIC DNA]</scope>
    <source>
        <strain evidence="3 4">Omega</strain>
    </source>
</reference>
<accession>A0A345UMQ2</accession>
<keyword evidence="2" id="KW-0732">Signal</keyword>
<feature type="chain" id="PRO_5017013513" description="Por secretion system C-terminal sorting domain-containing protein" evidence="2">
    <location>
        <begin position="27"/>
        <end position="1315"/>
    </location>
</feature>
<sequence>MSLKQSLILMTALLLAGLVTAGGALAQTQTGNIPSDERSSFEERRKSILDANNLRATYHNFGFAGRTTDANVDELYFEFPKNTNRRYLYFVSIFTGAEVIDQQTGDPTQVVVAPNYRTNPQTGDSWAKNPVTGYFNPDSEEIARSDQGPGSARGNTWPAFWPDKLDDPSDPGWPNQWNGFFGKDIFNADQEFYYRSGDDQYTRLSAGGNWLPDPEDPSRGGLGLIMDTRILAWTQNLISSVHFNIFEIRNDSRFDYDKVSFMLWTADWVGTPENDLPFFDQERSIAFYTDIMPTQSPPEFDGTAIGVAAIRFLETPGNDVDGIDNDGDSDFYLGGGPLFDPGNVDLYSLLTVDGGGFISSRDVLANEVVPQFTEAQFAERQLQPGDPIVLMDQDGNRRLFRYPPAEAGDVTMITYDARDVAREVLLPAGGMTVREDTLQARHRNLIDDDLNGLIDENQPNHLTLTRFLPGQPQPVTRAVRFINYLWDGYYEGHAGNPGIDPVGWSQVNGEWVPTDSLFIQRGMIIPDQWIERRMNNDSEFADFINDYQEALRNLYSRINNPVFPESHFDRFFLNQFTAAPMIDESREDFFDNNQDWTLRDDVGIDGVEGSGARGEGDGFPSSGAFTPFPGEPNIDKTDVRETDAIGITSATSIPAGSLEFNDGLIWRRFMVPGLFPPAPPATQDTDQMITSSFFPLRAGSVQRFAIAVSVAQTGTTTNTADEELVTQQLENAFRAFDANYQFAIAPPPPLLRAVPGDGHVVLYWDDEAEDVFDRFLDRLGVNPRNFEGYRVYRSTDPALADSRRITDGRGNIQFLQPIAQFDLANGITGNHPIDINGLEFFLGSDTGLQRHFVDTDVINGRQYYYVVTAYNSGAAIADIAPSESPVNISINPDGSLTAGQNVQLVVPGGPAAGYVGPAEISVNRVGGTGSATGTIITSIFDPRQLQVNTTYRIEFQDEEVTANGQTWRQTTGFTVTDVTNDRIIFEERDEFNGEDLPVFDGVKMIVVNDAFAPSQVAGERPNTRLRLQSWSSRTGSDTPATIRAIRHNGSMENYRIEFFDTRRNAAISKSSSVPVQVQRGSLTMQAPARDVNFRIINTRTNEPVEFGYLPHPSISDAQRGHAGFAAVYNNAQRRTDSDLIYIRETNPETGEKELAWELVLEPFEANQPFAAQPGDIITLNQSGEFTSEDVFEFTIDASHLPDVDPELAKNQLDNIRVVPNPYIGTHLGEPRPAGADQTRVRQLHFTNLPQQATIRIFSVSGRLVQTLNVNNSIDNGRYIWDMLTKDNLELSYGVYIYHVDAPGIGEKVGKFAVIK</sequence>
<dbReference type="RefSeq" id="WP_124245616.1">
    <property type="nucleotide sequence ID" value="NZ_CP027806.1"/>
</dbReference>
<proteinExistence type="predicted"/>
<organism evidence="3 4">
    <name type="scientific">Cyclonatronum proteinivorum</name>
    <dbReference type="NCBI Taxonomy" id="1457365"/>
    <lineage>
        <taxon>Bacteria</taxon>
        <taxon>Pseudomonadati</taxon>
        <taxon>Balneolota</taxon>
        <taxon>Balneolia</taxon>
        <taxon>Balneolales</taxon>
        <taxon>Cyclonatronaceae</taxon>
        <taxon>Cyclonatronum</taxon>
    </lineage>
</organism>
<gene>
    <name evidence="3" type="ORF">CYPRO_2512</name>
</gene>
<dbReference type="Proteomes" id="UP000254808">
    <property type="component" value="Chromosome"/>
</dbReference>
<evidence type="ECO:0008006" key="5">
    <source>
        <dbReference type="Google" id="ProtNLM"/>
    </source>
</evidence>
<dbReference type="EMBL" id="CP027806">
    <property type="protein sequence ID" value="AXJ01754.1"/>
    <property type="molecule type" value="Genomic_DNA"/>
</dbReference>
<evidence type="ECO:0000313" key="3">
    <source>
        <dbReference type="EMBL" id="AXJ01754.1"/>
    </source>
</evidence>
<feature type="region of interest" description="Disordered" evidence="1">
    <location>
        <begin position="610"/>
        <end position="631"/>
    </location>
</feature>
<dbReference type="InterPro" id="IPR013783">
    <property type="entry name" value="Ig-like_fold"/>
</dbReference>
<protein>
    <recommendedName>
        <fullName evidence="5">Por secretion system C-terminal sorting domain-containing protein</fullName>
    </recommendedName>
</protein>
<dbReference type="Gene3D" id="2.60.40.4070">
    <property type="match status" value="1"/>
</dbReference>
<evidence type="ECO:0000256" key="2">
    <source>
        <dbReference type="SAM" id="SignalP"/>
    </source>
</evidence>
<dbReference type="OrthoDB" id="9807496at2"/>
<name>A0A345UMQ2_9BACT</name>